<keyword evidence="7" id="KW-0238">DNA-binding</keyword>
<dbReference type="InterPro" id="IPR011545">
    <property type="entry name" value="DEAD/DEAH_box_helicase_dom"/>
</dbReference>
<dbReference type="CDD" id="cd17920">
    <property type="entry name" value="DEXHc_RecQ"/>
    <property type="match status" value="1"/>
</dbReference>
<accession>A0ABS8PU21</accession>
<keyword evidence="3" id="KW-0547">Nucleotide-binding</keyword>
<dbReference type="PROSITE" id="PS51192">
    <property type="entry name" value="HELICASE_ATP_BIND_1"/>
    <property type="match status" value="1"/>
</dbReference>
<keyword evidence="13" id="KW-0175">Coiled coil</keyword>
<dbReference type="EMBL" id="JAJNEC010000005">
    <property type="protein sequence ID" value="MCD2423797.1"/>
    <property type="molecule type" value="Genomic_DNA"/>
</dbReference>
<dbReference type="InterPro" id="IPR036388">
    <property type="entry name" value="WH-like_DNA-bd_sf"/>
</dbReference>
<dbReference type="SMART" id="SM00487">
    <property type="entry name" value="DEXDc"/>
    <property type="match status" value="1"/>
</dbReference>
<proteinExistence type="inferred from homology"/>
<dbReference type="InterPro" id="IPR014001">
    <property type="entry name" value="Helicase_ATP-bd"/>
</dbReference>
<evidence type="ECO:0000256" key="5">
    <source>
        <dbReference type="ARBA" id="ARBA00022806"/>
    </source>
</evidence>
<dbReference type="SMART" id="SM00490">
    <property type="entry name" value="HELICc"/>
    <property type="match status" value="1"/>
</dbReference>
<dbReference type="PANTHER" id="PTHR13710:SF105">
    <property type="entry name" value="ATP-DEPENDENT DNA HELICASE Q1"/>
    <property type="match status" value="1"/>
</dbReference>
<evidence type="ECO:0000256" key="4">
    <source>
        <dbReference type="ARBA" id="ARBA00022801"/>
    </source>
</evidence>
<comment type="caution">
    <text evidence="16">The sequence shown here is derived from an EMBL/GenBank/DDBJ whole genome shotgun (WGS) entry which is preliminary data.</text>
</comment>
<reference evidence="16 17" key="1">
    <citation type="submission" date="2021-11" db="EMBL/GenBank/DDBJ databases">
        <title>Genomic of Niabella pedocola.</title>
        <authorList>
            <person name="Wu T."/>
        </authorList>
    </citation>
    <scope>NUCLEOTIDE SEQUENCE [LARGE SCALE GENOMIC DNA]</scope>
    <source>
        <strain evidence="16 17">JCM 31011</strain>
    </source>
</reference>
<dbReference type="InterPro" id="IPR032284">
    <property type="entry name" value="RecQ_Zn-bd"/>
</dbReference>
<dbReference type="SUPFAM" id="SSF52540">
    <property type="entry name" value="P-loop containing nucleoside triphosphate hydrolases"/>
    <property type="match status" value="1"/>
</dbReference>
<evidence type="ECO:0000256" key="3">
    <source>
        <dbReference type="ARBA" id="ARBA00022741"/>
    </source>
</evidence>
<evidence type="ECO:0000313" key="17">
    <source>
        <dbReference type="Proteomes" id="UP001199816"/>
    </source>
</evidence>
<dbReference type="PANTHER" id="PTHR13710">
    <property type="entry name" value="DNA HELICASE RECQ FAMILY MEMBER"/>
    <property type="match status" value="1"/>
</dbReference>
<evidence type="ECO:0000256" key="10">
    <source>
        <dbReference type="ARBA" id="ARBA00034808"/>
    </source>
</evidence>
<keyword evidence="6" id="KW-0067">ATP-binding</keyword>
<protein>
    <recommendedName>
        <fullName evidence="11">ATP-dependent DNA helicase RecQ</fullName>
        <ecNumber evidence="10">5.6.2.4</ecNumber>
    </recommendedName>
    <alternativeName>
        <fullName evidence="12">DNA 3'-5' helicase RecQ</fullName>
    </alternativeName>
</protein>
<dbReference type="Proteomes" id="UP001199816">
    <property type="component" value="Unassembled WGS sequence"/>
</dbReference>
<evidence type="ECO:0000256" key="2">
    <source>
        <dbReference type="ARBA" id="ARBA00022723"/>
    </source>
</evidence>
<evidence type="ECO:0000256" key="13">
    <source>
        <dbReference type="SAM" id="Coils"/>
    </source>
</evidence>
<keyword evidence="5 16" id="KW-0347">Helicase</keyword>
<evidence type="ECO:0000313" key="16">
    <source>
        <dbReference type="EMBL" id="MCD2423797.1"/>
    </source>
</evidence>
<feature type="coiled-coil region" evidence="13">
    <location>
        <begin position="504"/>
        <end position="531"/>
    </location>
</feature>
<dbReference type="Pfam" id="PF16124">
    <property type="entry name" value="RecQ_Zn_bind"/>
    <property type="match status" value="1"/>
</dbReference>
<dbReference type="EC" id="5.6.2.4" evidence="10"/>
<dbReference type="GO" id="GO:0004386">
    <property type="term" value="F:helicase activity"/>
    <property type="evidence" value="ECO:0007669"/>
    <property type="project" value="UniProtKB-KW"/>
</dbReference>
<keyword evidence="8" id="KW-0413">Isomerase</keyword>
<feature type="domain" description="Helicase C-terminal" evidence="15">
    <location>
        <begin position="221"/>
        <end position="371"/>
    </location>
</feature>
<dbReference type="InterPro" id="IPR027417">
    <property type="entry name" value="P-loop_NTPase"/>
</dbReference>
<evidence type="ECO:0000259" key="15">
    <source>
        <dbReference type="PROSITE" id="PS51194"/>
    </source>
</evidence>
<sequence length="643" mass="74039">MEQALRETLKAYFGYDHFRPLQSAIIQTAIEGKDVLALMPTGGGKSLCYQIPGLYKEGLCLVISPLIALMNDQVQNLRKKNITAFAIHTGMSRKEVIQVLKTAAHSNCKFLYVSPERLETKLFKEYLPALHVNLIAVDEAHCISQWGYDFRPPYLRIARLREELPGIPVMALTASATPKVQEDICEKLSPEGVNKFTVYRQSFERLNLSYSVFKVTSRIHKITEILKNVPGSAIVYCKTRKHTKELKDLLLMEGIAADYYNAGLPAEERTRKQQDWIRNKTRVIVCTNAFGMGIDKPDVRVVIHADVPDCLENYYQEAGRAGRDGEKSYAVLLYNDADLEVLEKMPDQRFPDQETIRRVYGSVVHYLQLPEGEPPGEFYDFDLKDFIKKFGLDVTTAIYALKALEQDGWLTFNEQVFIPSTVRFTVYKDALYEYEASHADSEPLVKTLLRTYEGIYDYPIGISESYVAYLMKTDVSVIKEQLLRLHADGIIDYQPRKEDPQLMLTRTRIRIAELQINLKNYMARKRLFTERVTQMQHFVVNVKECRSKMIGQYFGDTAIKDCGVCDNCLKRKNSQLTHEIFETIQYRIREVLIAPSTIPQLMAQLQGIEKEHIWTVINFLTREEQIQMLEDGTISWKNNSPQR</sequence>
<evidence type="ECO:0000259" key="14">
    <source>
        <dbReference type="PROSITE" id="PS51192"/>
    </source>
</evidence>
<evidence type="ECO:0000256" key="12">
    <source>
        <dbReference type="ARBA" id="ARBA00044550"/>
    </source>
</evidence>
<evidence type="ECO:0000256" key="7">
    <source>
        <dbReference type="ARBA" id="ARBA00023125"/>
    </source>
</evidence>
<comment type="similarity">
    <text evidence="1">Belongs to the helicase family. RecQ subfamily.</text>
</comment>
<dbReference type="Gene3D" id="3.40.50.300">
    <property type="entry name" value="P-loop containing nucleotide triphosphate hydrolases"/>
    <property type="match status" value="2"/>
</dbReference>
<dbReference type="NCBIfam" id="TIGR00614">
    <property type="entry name" value="recQ_fam"/>
    <property type="match status" value="1"/>
</dbReference>
<evidence type="ECO:0000256" key="11">
    <source>
        <dbReference type="ARBA" id="ARBA00044535"/>
    </source>
</evidence>
<evidence type="ECO:0000256" key="8">
    <source>
        <dbReference type="ARBA" id="ARBA00023235"/>
    </source>
</evidence>
<keyword evidence="2" id="KW-0479">Metal-binding</keyword>
<gene>
    <name evidence="16" type="ORF">LQ567_13560</name>
</gene>
<evidence type="ECO:0000256" key="6">
    <source>
        <dbReference type="ARBA" id="ARBA00022840"/>
    </source>
</evidence>
<dbReference type="InterPro" id="IPR004589">
    <property type="entry name" value="DNA_helicase_ATP-dep_RecQ"/>
</dbReference>
<dbReference type="Pfam" id="PF00271">
    <property type="entry name" value="Helicase_C"/>
    <property type="match status" value="1"/>
</dbReference>
<organism evidence="16 17">
    <name type="scientific">Niabella pedocola</name>
    <dbReference type="NCBI Taxonomy" id="1752077"/>
    <lineage>
        <taxon>Bacteria</taxon>
        <taxon>Pseudomonadati</taxon>
        <taxon>Bacteroidota</taxon>
        <taxon>Chitinophagia</taxon>
        <taxon>Chitinophagales</taxon>
        <taxon>Chitinophagaceae</taxon>
        <taxon>Niabella</taxon>
    </lineage>
</organism>
<dbReference type="Gene3D" id="1.10.10.10">
    <property type="entry name" value="Winged helix-like DNA-binding domain superfamily/Winged helix DNA-binding domain"/>
    <property type="match status" value="1"/>
</dbReference>
<dbReference type="InterPro" id="IPR001650">
    <property type="entry name" value="Helicase_C-like"/>
</dbReference>
<dbReference type="PROSITE" id="PS51194">
    <property type="entry name" value="HELICASE_CTER"/>
    <property type="match status" value="1"/>
</dbReference>
<evidence type="ECO:0000256" key="1">
    <source>
        <dbReference type="ARBA" id="ARBA00005446"/>
    </source>
</evidence>
<name>A0ABS8PU21_9BACT</name>
<evidence type="ECO:0000256" key="9">
    <source>
        <dbReference type="ARBA" id="ARBA00034617"/>
    </source>
</evidence>
<dbReference type="RefSeq" id="WP_231005055.1">
    <property type="nucleotide sequence ID" value="NZ_JAJNEC010000005.1"/>
</dbReference>
<keyword evidence="17" id="KW-1185">Reference proteome</keyword>
<dbReference type="Pfam" id="PF00270">
    <property type="entry name" value="DEAD"/>
    <property type="match status" value="1"/>
</dbReference>
<comment type="catalytic activity">
    <reaction evidence="9">
        <text>Couples ATP hydrolysis with the unwinding of duplex DNA by translocating in the 3'-5' direction.</text>
        <dbReference type="EC" id="5.6.2.4"/>
    </reaction>
</comment>
<feature type="domain" description="Helicase ATP-binding" evidence="14">
    <location>
        <begin position="26"/>
        <end position="194"/>
    </location>
</feature>
<keyword evidence="4" id="KW-0378">Hydrolase</keyword>